<feature type="region of interest" description="Disordered" evidence="1">
    <location>
        <begin position="14"/>
        <end position="44"/>
    </location>
</feature>
<evidence type="ECO:0000256" key="1">
    <source>
        <dbReference type="SAM" id="MobiDB-lite"/>
    </source>
</evidence>
<evidence type="ECO:0000313" key="3">
    <source>
        <dbReference type="Proteomes" id="UP000664940"/>
    </source>
</evidence>
<feature type="compositionally biased region" description="Basic and acidic residues" evidence="1">
    <location>
        <begin position="92"/>
        <end position="108"/>
    </location>
</feature>
<sequence length="120" mass="13466">MFLCPLHVHGSEDVNRPILPPPPTPAAPDQVKGTGTHEMKAQRTKSSFRGDCPLLFCVLMSVWSLLRPHLGKHGEVRAHTRQQSRVPTRSWPEPRLKGKPVLEDKEVSEYSNTGVKPWLA</sequence>
<name>A0A833Z8L4_9CHIR</name>
<protein>
    <submittedName>
        <fullName evidence="2">Uncharacterized protein</fullName>
    </submittedName>
</protein>
<dbReference type="AlphaFoldDB" id="A0A833Z8L4"/>
<reference evidence="2 3" key="1">
    <citation type="journal article" date="2020" name="Nature">
        <title>Six reference-quality genomes reveal evolution of bat adaptations.</title>
        <authorList>
            <person name="Jebb D."/>
            <person name="Huang Z."/>
            <person name="Pippel M."/>
            <person name="Hughes G.M."/>
            <person name="Lavrichenko K."/>
            <person name="Devanna P."/>
            <person name="Winkler S."/>
            <person name="Jermiin L.S."/>
            <person name="Skirmuntt E.C."/>
            <person name="Katzourakis A."/>
            <person name="Burkitt-Gray L."/>
            <person name="Ray D.A."/>
            <person name="Sullivan K.A.M."/>
            <person name="Roscito J.G."/>
            <person name="Kirilenko B.M."/>
            <person name="Davalos L.M."/>
            <person name="Corthals A.P."/>
            <person name="Power M.L."/>
            <person name="Jones G."/>
            <person name="Ransome R.D."/>
            <person name="Dechmann D.K.N."/>
            <person name="Locatelli A.G."/>
            <person name="Puechmaille S.J."/>
            <person name="Fedrigo O."/>
            <person name="Jarvis E.D."/>
            <person name="Hiller M."/>
            <person name="Vernes S.C."/>
            <person name="Myers E.W."/>
            <person name="Teeling E.C."/>
        </authorList>
    </citation>
    <scope>NUCLEOTIDE SEQUENCE [LARGE SCALE GENOMIC DNA]</scope>
    <source>
        <strain evidence="2">Bat1K_MPI-CBG_1</strain>
    </source>
</reference>
<dbReference type="EMBL" id="JABVXQ010000010">
    <property type="protein sequence ID" value="KAF6088283.1"/>
    <property type="molecule type" value="Genomic_DNA"/>
</dbReference>
<evidence type="ECO:0000313" key="2">
    <source>
        <dbReference type="EMBL" id="KAF6088283.1"/>
    </source>
</evidence>
<organism evidence="2 3">
    <name type="scientific">Phyllostomus discolor</name>
    <name type="common">pale spear-nosed bat</name>
    <dbReference type="NCBI Taxonomy" id="89673"/>
    <lineage>
        <taxon>Eukaryota</taxon>
        <taxon>Metazoa</taxon>
        <taxon>Chordata</taxon>
        <taxon>Craniata</taxon>
        <taxon>Vertebrata</taxon>
        <taxon>Euteleostomi</taxon>
        <taxon>Mammalia</taxon>
        <taxon>Eutheria</taxon>
        <taxon>Laurasiatheria</taxon>
        <taxon>Chiroptera</taxon>
        <taxon>Yangochiroptera</taxon>
        <taxon>Phyllostomidae</taxon>
        <taxon>Phyllostominae</taxon>
        <taxon>Phyllostomus</taxon>
    </lineage>
</organism>
<gene>
    <name evidence="2" type="ORF">HJG60_008139</name>
</gene>
<accession>A0A833Z8L4</accession>
<comment type="caution">
    <text evidence="2">The sequence shown here is derived from an EMBL/GenBank/DDBJ whole genome shotgun (WGS) entry which is preliminary data.</text>
</comment>
<proteinExistence type="predicted"/>
<dbReference type="Proteomes" id="UP000664940">
    <property type="component" value="Unassembled WGS sequence"/>
</dbReference>
<feature type="region of interest" description="Disordered" evidence="1">
    <location>
        <begin position="73"/>
        <end position="120"/>
    </location>
</feature>